<protein>
    <recommendedName>
        <fullName evidence="5">Crinkler effector protein N-terminal domain-containing protein</fullName>
    </recommendedName>
</protein>
<accession>A0A8T1VSQ0</accession>
<reference evidence="6" key="1">
    <citation type="submission" date="2021-02" db="EMBL/GenBank/DDBJ databases">
        <authorList>
            <person name="Palmer J.M."/>
        </authorList>
    </citation>
    <scope>NUCLEOTIDE SEQUENCE</scope>
    <source>
        <strain evidence="6">SCRP23</strain>
    </source>
</reference>
<comment type="caution">
    <text evidence="6">The sequence shown here is derived from an EMBL/GenBank/DDBJ whole genome shotgun (WGS) entry which is preliminary data.</text>
</comment>
<dbReference type="CDD" id="cd17039">
    <property type="entry name" value="Ubl_ubiquitin_like"/>
    <property type="match status" value="1"/>
</dbReference>
<dbReference type="Proteomes" id="UP000693981">
    <property type="component" value="Unassembled WGS sequence"/>
</dbReference>
<dbReference type="AlphaFoldDB" id="A0A8T1VSQ0"/>
<gene>
    <name evidence="6" type="ORF">PHYBOEH_010072</name>
</gene>
<evidence type="ECO:0000256" key="3">
    <source>
        <dbReference type="ARBA" id="ARBA00022525"/>
    </source>
</evidence>
<organism evidence="6 7">
    <name type="scientific">Phytophthora boehmeriae</name>
    <dbReference type="NCBI Taxonomy" id="109152"/>
    <lineage>
        <taxon>Eukaryota</taxon>
        <taxon>Sar</taxon>
        <taxon>Stramenopiles</taxon>
        <taxon>Oomycota</taxon>
        <taxon>Peronosporomycetes</taxon>
        <taxon>Peronosporales</taxon>
        <taxon>Peronosporaceae</taxon>
        <taxon>Phytophthora</taxon>
    </lineage>
</organism>
<dbReference type="GO" id="GO:0005576">
    <property type="term" value="C:extracellular region"/>
    <property type="evidence" value="ECO:0007669"/>
    <property type="project" value="UniProtKB-SubCell"/>
</dbReference>
<comment type="subcellular location">
    <subcellularLocation>
        <location evidence="1">Host cell</location>
    </subcellularLocation>
    <subcellularLocation>
        <location evidence="2">Secreted</location>
    </subcellularLocation>
</comment>
<dbReference type="OrthoDB" id="128139at2759"/>
<dbReference type="Pfam" id="PF20147">
    <property type="entry name" value="Crinkler"/>
    <property type="match status" value="1"/>
</dbReference>
<keyword evidence="3" id="KW-0964">Secreted</keyword>
<evidence type="ECO:0000256" key="4">
    <source>
        <dbReference type="SAM" id="MobiDB-lite"/>
    </source>
</evidence>
<feature type="region of interest" description="Disordered" evidence="4">
    <location>
        <begin position="1"/>
        <end position="24"/>
    </location>
</feature>
<dbReference type="InterPro" id="IPR045379">
    <property type="entry name" value="Crinkler_N"/>
</dbReference>
<evidence type="ECO:0000256" key="2">
    <source>
        <dbReference type="ARBA" id="ARBA00004613"/>
    </source>
</evidence>
<evidence type="ECO:0000259" key="5">
    <source>
        <dbReference type="Pfam" id="PF20147"/>
    </source>
</evidence>
<feature type="domain" description="Crinkler effector protein N-terminal" evidence="5">
    <location>
        <begin position="32"/>
        <end position="135"/>
    </location>
</feature>
<keyword evidence="7" id="KW-1185">Reference proteome</keyword>
<dbReference type="GO" id="GO:0043657">
    <property type="term" value="C:host cell"/>
    <property type="evidence" value="ECO:0007669"/>
    <property type="project" value="UniProtKB-SubCell"/>
</dbReference>
<evidence type="ECO:0000256" key="1">
    <source>
        <dbReference type="ARBA" id="ARBA00004340"/>
    </source>
</evidence>
<dbReference type="EMBL" id="JAGDFL010000670">
    <property type="protein sequence ID" value="KAG7383159.1"/>
    <property type="molecule type" value="Genomic_DNA"/>
</dbReference>
<evidence type="ECO:0000313" key="7">
    <source>
        <dbReference type="Proteomes" id="UP000693981"/>
    </source>
</evidence>
<sequence length="268" mass="30048">MPSKRQAVHDEGLQPSISPPKRSKVVRNDDRTLVCVVSGIVGRPFTVTISADASIHDLKKKIYEENATLLKAFPATLLDVHSTQQLTGQWARLDEDGTIEELEEMKSAPPLPPTERVGNIFPAMLPRFDSGVAHVVAGVMTSYVKSARPKLAAVVLPDDRPTEGDDLDGEIARHFRVKERLGLFVNWSINGTDFSKKHDYPSAKWLYYSRWADESTTGRLFIGNTKTWRDLYIACNAVVQKAEGLVDSRYVEGFHWKDKQTLELRIGT</sequence>
<name>A0A8T1VSQ0_9STRA</name>
<proteinExistence type="predicted"/>
<evidence type="ECO:0000313" key="6">
    <source>
        <dbReference type="EMBL" id="KAG7383159.1"/>
    </source>
</evidence>